<feature type="transmembrane region" description="Helical" evidence="1">
    <location>
        <begin position="15"/>
        <end position="35"/>
    </location>
</feature>
<evidence type="ECO:0000256" key="1">
    <source>
        <dbReference type="SAM" id="Phobius"/>
    </source>
</evidence>
<organism evidence="2">
    <name type="scientific">Arundo donax</name>
    <name type="common">Giant reed</name>
    <name type="synonym">Donax arundinaceus</name>
    <dbReference type="NCBI Taxonomy" id="35708"/>
    <lineage>
        <taxon>Eukaryota</taxon>
        <taxon>Viridiplantae</taxon>
        <taxon>Streptophyta</taxon>
        <taxon>Embryophyta</taxon>
        <taxon>Tracheophyta</taxon>
        <taxon>Spermatophyta</taxon>
        <taxon>Magnoliopsida</taxon>
        <taxon>Liliopsida</taxon>
        <taxon>Poales</taxon>
        <taxon>Poaceae</taxon>
        <taxon>PACMAD clade</taxon>
        <taxon>Arundinoideae</taxon>
        <taxon>Arundineae</taxon>
        <taxon>Arundo</taxon>
    </lineage>
</organism>
<protein>
    <submittedName>
        <fullName evidence="2">Uncharacterized protein</fullName>
    </submittedName>
</protein>
<keyword evidence="1" id="KW-0812">Transmembrane</keyword>
<keyword evidence="1" id="KW-0472">Membrane</keyword>
<accession>A0A0A9HJC2</accession>
<dbReference type="AlphaFoldDB" id="A0A0A9HJC2"/>
<evidence type="ECO:0000313" key="2">
    <source>
        <dbReference type="EMBL" id="JAE35924.1"/>
    </source>
</evidence>
<reference evidence="2" key="1">
    <citation type="submission" date="2014-09" db="EMBL/GenBank/DDBJ databases">
        <authorList>
            <person name="Magalhaes I.L.F."/>
            <person name="Oliveira U."/>
            <person name="Santos F.R."/>
            <person name="Vidigal T.H.D.A."/>
            <person name="Brescovit A.D."/>
            <person name="Santos A.J."/>
        </authorList>
    </citation>
    <scope>NUCLEOTIDE SEQUENCE</scope>
    <source>
        <tissue evidence="2">Shoot tissue taken approximately 20 cm above the soil surface</tissue>
    </source>
</reference>
<keyword evidence="1" id="KW-1133">Transmembrane helix</keyword>
<name>A0A0A9HJC2_ARUDO</name>
<proteinExistence type="predicted"/>
<dbReference type="EMBL" id="GBRH01161972">
    <property type="protein sequence ID" value="JAE35924.1"/>
    <property type="molecule type" value="Transcribed_RNA"/>
</dbReference>
<reference evidence="2" key="2">
    <citation type="journal article" date="2015" name="Data Brief">
        <title>Shoot transcriptome of the giant reed, Arundo donax.</title>
        <authorList>
            <person name="Barrero R.A."/>
            <person name="Guerrero F.D."/>
            <person name="Moolhuijzen P."/>
            <person name="Goolsby J.A."/>
            <person name="Tidwell J."/>
            <person name="Bellgard S.E."/>
            <person name="Bellgard M.I."/>
        </authorList>
    </citation>
    <scope>NUCLEOTIDE SEQUENCE</scope>
    <source>
        <tissue evidence="2">Shoot tissue taken approximately 20 cm above the soil surface</tissue>
    </source>
</reference>
<sequence>MQLHSMHYVTLAGSLYWACVNSWSLVLFMVFLYIYECGQPCTYHTAQVILYSLLQNTQMTCSPTKLSQKD</sequence>